<keyword evidence="1" id="KW-1133">Transmembrane helix</keyword>
<feature type="transmembrane region" description="Helical" evidence="1">
    <location>
        <begin position="100"/>
        <end position="122"/>
    </location>
</feature>
<evidence type="ECO:0000313" key="2">
    <source>
        <dbReference type="EMBL" id="MDR6302115.1"/>
    </source>
</evidence>
<dbReference type="EMBL" id="JAVDQA010000011">
    <property type="protein sequence ID" value="MDR6302115.1"/>
    <property type="molecule type" value="Genomic_DNA"/>
</dbReference>
<organism evidence="2 3">
    <name type="scientific">Mesonia maritima</name>
    <dbReference type="NCBI Taxonomy" id="1793873"/>
    <lineage>
        <taxon>Bacteria</taxon>
        <taxon>Pseudomonadati</taxon>
        <taxon>Bacteroidota</taxon>
        <taxon>Flavobacteriia</taxon>
        <taxon>Flavobacteriales</taxon>
        <taxon>Flavobacteriaceae</taxon>
        <taxon>Mesonia</taxon>
    </lineage>
</organism>
<keyword evidence="3" id="KW-1185">Reference proteome</keyword>
<protein>
    <submittedName>
        <fullName evidence="2">Uncharacterized protein</fullName>
    </submittedName>
</protein>
<reference evidence="2 3" key="1">
    <citation type="submission" date="2023-07" db="EMBL/GenBank/DDBJ databases">
        <title>Genomic Encyclopedia of Type Strains, Phase IV (KMG-IV): sequencing the most valuable type-strain genomes for metagenomic binning, comparative biology and taxonomic classification.</title>
        <authorList>
            <person name="Goeker M."/>
        </authorList>
    </citation>
    <scope>NUCLEOTIDE SEQUENCE [LARGE SCALE GENOMIC DNA]</scope>
    <source>
        <strain evidence="2 3">DSM 102814</strain>
    </source>
</reference>
<feature type="transmembrane region" description="Helical" evidence="1">
    <location>
        <begin position="42"/>
        <end position="62"/>
    </location>
</feature>
<evidence type="ECO:0000256" key="1">
    <source>
        <dbReference type="SAM" id="Phobius"/>
    </source>
</evidence>
<keyword evidence="1" id="KW-0472">Membrane</keyword>
<gene>
    <name evidence="2" type="ORF">GGR31_002794</name>
</gene>
<accession>A0ABU1K945</accession>
<comment type="caution">
    <text evidence="2">The sequence shown here is derived from an EMBL/GenBank/DDBJ whole genome shotgun (WGS) entry which is preliminary data.</text>
</comment>
<proteinExistence type="predicted"/>
<sequence>MLKKIKNYVLKNKLISLFNIVVILIFLFPYSYNYCRNWNTNYILSGIELSFFYSFLVLETILFQLNFNKKLKDFFLISLLILCGIYFMAILFSMKGESDLFIFGPSSYLALLLFPIMLLITYSRFQSKH</sequence>
<evidence type="ECO:0000313" key="3">
    <source>
        <dbReference type="Proteomes" id="UP001257659"/>
    </source>
</evidence>
<dbReference type="Proteomes" id="UP001257659">
    <property type="component" value="Unassembled WGS sequence"/>
</dbReference>
<name>A0ABU1K945_9FLAO</name>
<keyword evidence="1" id="KW-0812">Transmembrane</keyword>
<feature type="transmembrane region" description="Helical" evidence="1">
    <location>
        <begin position="12"/>
        <end position="30"/>
    </location>
</feature>
<feature type="transmembrane region" description="Helical" evidence="1">
    <location>
        <begin position="74"/>
        <end position="94"/>
    </location>
</feature>